<evidence type="ECO:0000313" key="2">
    <source>
        <dbReference type="Proteomes" id="UP000765802"/>
    </source>
</evidence>
<reference evidence="1 2" key="1">
    <citation type="submission" date="2016-07" db="EMBL/GenBank/DDBJ databases">
        <title>Genome analysis of Flavihumibacter stibioxidans YS-17.</title>
        <authorList>
            <person name="Shi K."/>
            <person name="Han Y."/>
            <person name="Wang G."/>
        </authorList>
    </citation>
    <scope>NUCLEOTIDE SEQUENCE [LARGE SCALE GENOMIC DNA]</scope>
    <source>
        <strain evidence="1 2">YS-17</strain>
    </source>
</reference>
<name>A0ABR7M9U6_9BACT</name>
<dbReference type="EMBL" id="MBUA01000023">
    <property type="protein sequence ID" value="MBC6491818.1"/>
    <property type="molecule type" value="Genomic_DNA"/>
</dbReference>
<evidence type="ECO:0000313" key="1">
    <source>
        <dbReference type="EMBL" id="MBC6491818.1"/>
    </source>
</evidence>
<dbReference type="PANTHER" id="PTHR34822:SF1">
    <property type="entry name" value="GRPB FAMILY PROTEIN"/>
    <property type="match status" value="1"/>
</dbReference>
<comment type="caution">
    <text evidence="1">The sequence shown here is derived from an EMBL/GenBank/DDBJ whole genome shotgun (WGS) entry which is preliminary data.</text>
</comment>
<keyword evidence="2" id="KW-1185">Reference proteome</keyword>
<evidence type="ECO:0008006" key="3">
    <source>
        <dbReference type="Google" id="ProtNLM"/>
    </source>
</evidence>
<protein>
    <recommendedName>
        <fullName evidence="3">GrpB protein</fullName>
    </recommendedName>
</protein>
<dbReference type="InterPro" id="IPR007344">
    <property type="entry name" value="GrpB/CoaE"/>
</dbReference>
<dbReference type="Proteomes" id="UP000765802">
    <property type="component" value="Unassembled WGS sequence"/>
</dbReference>
<gene>
    <name evidence="1" type="ORF">BC349_12215</name>
</gene>
<dbReference type="InterPro" id="IPR043519">
    <property type="entry name" value="NT_sf"/>
</dbReference>
<proteinExistence type="predicted"/>
<dbReference type="Pfam" id="PF04229">
    <property type="entry name" value="GrpB"/>
    <property type="match status" value="1"/>
</dbReference>
<dbReference type="Gene3D" id="3.30.460.10">
    <property type="entry name" value="Beta Polymerase, domain 2"/>
    <property type="match status" value="1"/>
</dbReference>
<dbReference type="PANTHER" id="PTHR34822">
    <property type="entry name" value="GRPB DOMAIN PROTEIN (AFU_ORTHOLOGUE AFUA_1G01530)"/>
    <property type="match status" value="1"/>
</dbReference>
<organism evidence="1 2">
    <name type="scientific">Flavihumibacter stibioxidans</name>
    <dbReference type="NCBI Taxonomy" id="1834163"/>
    <lineage>
        <taxon>Bacteria</taxon>
        <taxon>Pseudomonadati</taxon>
        <taxon>Bacteroidota</taxon>
        <taxon>Chitinophagia</taxon>
        <taxon>Chitinophagales</taxon>
        <taxon>Chitinophagaceae</taxon>
        <taxon>Flavihumibacter</taxon>
    </lineage>
</organism>
<accession>A0ABR7M9U6</accession>
<sequence length="150" mass="17257">MESPGFCIVFSILDIDIILSDKLLLDEISGRLEKIGYLNKGEQGIPGRFAFRQATGFTPPTMCKRKWQSHHLYVCYSDSLALKNHLIFRDALLQDQNLVTRYDELKKAIIKKAGMTREEYTKRKTEFIITVLKDLGMQANELSEIIQSNQ</sequence>
<dbReference type="SUPFAM" id="SSF81301">
    <property type="entry name" value="Nucleotidyltransferase"/>
    <property type="match status" value="1"/>
</dbReference>
<dbReference type="RefSeq" id="WP_187257137.1">
    <property type="nucleotide sequence ID" value="NZ_JBHULF010000007.1"/>
</dbReference>